<dbReference type="SUPFAM" id="SSF47090">
    <property type="entry name" value="PGBD-like"/>
    <property type="match status" value="1"/>
</dbReference>
<evidence type="ECO:0000259" key="2">
    <source>
        <dbReference type="Pfam" id="PF01471"/>
    </source>
</evidence>
<name>A0A8T4IZY4_9ACTN</name>
<dbReference type="InterPro" id="IPR036366">
    <property type="entry name" value="PGBDSf"/>
</dbReference>
<dbReference type="EMBL" id="JAGSMN010000725">
    <property type="protein sequence ID" value="MBR7676712.1"/>
    <property type="molecule type" value="Genomic_DNA"/>
</dbReference>
<sequence>MRSRVKLSMVLGAAALALTGVSVTPAAGADVSVQAYSCDITTVRVGDGFQYRAGYYNGVTVQPSTTSVSAAGKEAQCILKHKGFSPGTVDGVFGSNSQTAAKKFQARVNVLCQKEVLDVDGKIGPATWPYLRELFVCGNDHN</sequence>
<dbReference type="AlphaFoldDB" id="A0A8T4IZY4"/>
<protein>
    <submittedName>
        <fullName evidence="3">Peptidoglycan-binding protein</fullName>
    </submittedName>
</protein>
<keyword evidence="4" id="KW-1185">Reference proteome</keyword>
<evidence type="ECO:0000313" key="3">
    <source>
        <dbReference type="EMBL" id="MBR7676712.1"/>
    </source>
</evidence>
<feature type="domain" description="Peptidoglycan binding-like" evidence="2">
    <location>
        <begin position="73"/>
        <end position="128"/>
    </location>
</feature>
<gene>
    <name evidence="3" type="ORF">KDA82_27640</name>
</gene>
<dbReference type="Pfam" id="PF01471">
    <property type="entry name" value="PG_binding_1"/>
    <property type="match status" value="1"/>
</dbReference>
<reference evidence="3" key="1">
    <citation type="submission" date="2021-04" db="EMBL/GenBank/DDBJ databases">
        <title>Sequencing of actinobacteria type strains.</title>
        <authorList>
            <person name="Nguyen G.-S."/>
            <person name="Wentzel A."/>
        </authorList>
    </citation>
    <scope>NUCLEOTIDE SEQUENCE</scope>
    <source>
        <strain evidence="3">DSM 42095</strain>
    </source>
</reference>
<evidence type="ECO:0000313" key="4">
    <source>
        <dbReference type="Proteomes" id="UP000675554"/>
    </source>
</evidence>
<accession>A0A8T4IZY4</accession>
<proteinExistence type="predicted"/>
<organism evidence="3 4">
    <name type="scientific">Streptomyces daliensis</name>
    <dbReference type="NCBI Taxonomy" id="299421"/>
    <lineage>
        <taxon>Bacteria</taxon>
        <taxon>Bacillati</taxon>
        <taxon>Actinomycetota</taxon>
        <taxon>Actinomycetes</taxon>
        <taxon>Kitasatosporales</taxon>
        <taxon>Streptomycetaceae</taxon>
        <taxon>Streptomyces</taxon>
    </lineage>
</organism>
<keyword evidence="1" id="KW-0732">Signal</keyword>
<evidence type="ECO:0000256" key="1">
    <source>
        <dbReference type="SAM" id="SignalP"/>
    </source>
</evidence>
<dbReference type="Proteomes" id="UP000675554">
    <property type="component" value="Unassembled WGS sequence"/>
</dbReference>
<comment type="caution">
    <text evidence="3">The sequence shown here is derived from an EMBL/GenBank/DDBJ whole genome shotgun (WGS) entry which is preliminary data.</text>
</comment>
<dbReference type="InterPro" id="IPR036365">
    <property type="entry name" value="PGBD-like_sf"/>
</dbReference>
<feature type="chain" id="PRO_5035727551" evidence="1">
    <location>
        <begin position="30"/>
        <end position="142"/>
    </location>
</feature>
<dbReference type="InterPro" id="IPR002477">
    <property type="entry name" value="Peptidoglycan-bd-like"/>
</dbReference>
<feature type="signal peptide" evidence="1">
    <location>
        <begin position="1"/>
        <end position="29"/>
    </location>
</feature>
<dbReference type="Gene3D" id="1.10.101.10">
    <property type="entry name" value="PGBD-like superfamily/PGBD"/>
    <property type="match status" value="1"/>
</dbReference>